<evidence type="ECO:0000313" key="1">
    <source>
        <dbReference type="EMBL" id="ADY58597.1"/>
    </source>
</evidence>
<dbReference type="EMBL" id="CP002546">
    <property type="protein sequence ID" value="ADY58597.1"/>
    <property type="molecule type" value="Genomic_DNA"/>
</dbReference>
<dbReference type="AlphaFoldDB" id="F0SJ55"/>
<sequence length="147" mass="16514">MSSFEAGQLYAAKQNGEAWEHVSTLQEGAVILILCRGTIQEAKYLGVAPRNRKYKLLFEMEGKKFRTELDALVLESDFDRVRDEYLDNLQKRASKQPFSGLPLWHRCILEGSEEVLPDAMCDATGVPHGSTIGYSVQHGKHMPCISN</sequence>
<organism evidence="1 2">
    <name type="scientific">Rubinisphaera brasiliensis (strain ATCC 49424 / DSM 5305 / JCM 21570 / IAM 15109 / NBRC 103401 / IFAM 1448)</name>
    <name type="common">Planctomyces brasiliensis</name>
    <dbReference type="NCBI Taxonomy" id="756272"/>
    <lineage>
        <taxon>Bacteria</taxon>
        <taxon>Pseudomonadati</taxon>
        <taxon>Planctomycetota</taxon>
        <taxon>Planctomycetia</taxon>
        <taxon>Planctomycetales</taxon>
        <taxon>Planctomycetaceae</taxon>
        <taxon>Rubinisphaera</taxon>
    </lineage>
</organism>
<name>F0SJ55_RUBBR</name>
<dbReference type="STRING" id="756272.Plabr_0976"/>
<dbReference type="Proteomes" id="UP000006860">
    <property type="component" value="Chromosome"/>
</dbReference>
<dbReference type="HOGENOM" id="CLU_1766648_0_0_0"/>
<dbReference type="KEGG" id="pbs:Plabr_0976"/>
<protein>
    <submittedName>
        <fullName evidence="1">Uncharacterized protein</fullName>
    </submittedName>
</protein>
<gene>
    <name evidence="1" type="ordered locus">Plabr_0976</name>
</gene>
<dbReference type="RefSeq" id="WP_013627335.1">
    <property type="nucleotide sequence ID" value="NC_015174.1"/>
</dbReference>
<keyword evidence="2" id="KW-1185">Reference proteome</keyword>
<accession>F0SJ55</accession>
<proteinExistence type="predicted"/>
<reference evidence="2" key="1">
    <citation type="submission" date="2011-02" db="EMBL/GenBank/DDBJ databases">
        <title>The complete genome of Planctomyces brasiliensis DSM 5305.</title>
        <authorList>
            <person name="Lucas S."/>
            <person name="Copeland A."/>
            <person name="Lapidus A."/>
            <person name="Bruce D."/>
            <person name="Goodwin L."/>
            <person name="Pitluck S."/>
            <person name="Kyrpides N."/>
            <person name="Mavromatis K."/>
            <person name="Pagani I."/>
            <person name="Ivanova N."/>
            <person name="Ovchinnikova G."/>
            <person name="Lu M."/>
            <person name="Detter J.C."/>
            <person name="Han C."/>
            <person name="Land M."/>
            <person name="Hauser L."/>
            <person name="Markowitz V."/>
            <person name="Cheng J.-F."/>
            <person name="Hugenholtz P."/>
            <person name="Woyke T."/>
            <person name="Wu D."/>
            <person name="Tindall B."/>
            <person name="Pomrenke H.G."/>
            <person name="Brambilla E."/>
            <person name="Klenk H.-P."/>
            <person name="Eisen J.A."/>
        </authorList>
    </citation>
    <scope>NUCLEOTIDE SEQUENCE [LARGE SCALE GENOMIC DNA]</scope>
    <source>
        <strain evidence="2">ATCC 49424 / DSM 5305 / JCM 21570 / NBRC 103401 / IFAM 1448</strain>
    </source>
</reference>
<evidence type="ECO:0000313" key="2">
    <source>
        <dbReference type="Proteomes" id="UP000006860"/>
    </source>
</evidence>